<dbReference type="Gene3D" id="1.20.920.10">
    <property type="entry name" value="Bromodomain-like"/>
    <property type="match status" value="1"/>
</dbReference>
<dbReference type="PANTHER" id="PTHR47809:SF2">
    <property type="entry name" value="DNA-BINDING BROMODOMAIN-CONTAINING PROTEIN"/>
    <property type="match status" value="1"/>
</dbReference>
<feature type="region of interest" description="Disordered" evidence="2">
    <location>
        <begin position="1"/>
        <end position="62"/>
    </location>
</feature>
<proteinExistence type="predicted"/>
<keyword evidence="4" id="KW-1185">Reference proteome</keyword>
<evidence type="ECO:0000313" key="4">
    <source>
        <dbReference type="Proteomes" id="UP001457282"/>
    </source>
</evidence>
<keyword evidence="1" id="KW-0103">Bromodomain</keyword>
<dbReference type="InterPro" id="IPR036427">
    <property type="entry name" value="Bromodomain-like_sf"/>
</dbReference>
<evidence type="ECO:0000313" key="3">
    <source>
        <dbReference type="EMBL" id="KAK9929073.1"/>
    </source>
</evidence>
<feature type="compositionally biased region" description="Polar residues" evidence="2">
    <location>
        <begin position="53"/>
        <end position="62"/>
    </location>
</feature>
<protein>
    <submittedName>
        <fullName evidence="3">Uncharacterized protein</fullName>
    </submittedName>
</protein>
<feature type="compositionally biased region" description="Basic residues" evidence="2">
    <location>
        <begin position="1"/>
        <end position="14"/>
    </location>
</feature>
<dbReference type="PANTHER" id="PTHR47809">
    <property type="entry name" value="DNA-BINDING BROMODOMAIN-CONTAINING PROTEIN"/>
    <property type="match status" value="1"/>
</dbReference>
<organism evidence="3 4">
    <name type="scientific">Rubus argutus</name>
    <name type="common">Southern blackberry</name>
    <dbReference type="NCBI Taxonomy" id="59490"/>
    <lineage>
        <taxon>Eukaryota</taxon>
        <taxon>Viridiplantae</taxon>
        <taxon>Streptophyta</taxon>
        <taxon>Embryophyta</taxon>
        <taxon>Tracheophyta</taxon>
        <taxon>Spermatophyta</taxon>
        <taxon>Magnoliopsida</taxon>
        <taxon>eudicotyledons</taxon>
        <taxon>Gunneridae</taxon>
        <taxon>Pentapetalae</taxon>
        <taxon>rosids</taxon>
        <taxon>fabids</taxon>
        <taxon>Rosales</taxon>
        <taxon>Rosaceae</taxon>
        <taxon>Rosoideae</taxon>
        <taxon>Rosoideae incertae sedis</taxon>
        <taxon>Rubus</taxon>
    </lineage>
</organism>
<gene>
    <name evidence="3" type="ORF">M0R45_026183</name>
</gene>
<dbReference type="SUPFAM" id="SSF47370">
    <property type="entry name" value="Bromodomain"/>
    <property type="match status" value="1"/>
</dbReference>
<sequence>MKRKRGHKNKKGKAKGPSVAVVVNLEEETGNLDECGGGDNDDNKDESGMEVDTPSSTGTDQQAAAALQSCQYYSRWFNCWEYKIKSSKAGSINHSDPVLARGESPHEKESNRLHQESRYNKQELDTALMKVMKMDAAEPFNVPVNLRLGDTCKFLLIELFLLSGGGGGVGLSFNQDYFDVIDTPMDFGTICSNLEPGC</sequence>
<name>A0AAW1WYJ6_RUBAR</name>
<feature type="compositionally biased region" description="Basic and acidic residues" evidence="2">
    <location>
        <begin position="103"/>
        <end position="119"/>
    </location>
</feature>
<comment type="caution">
    <text evidence="3">The sequence shown here is derived from an EMBL/GenBank/DDBJ whole genome shotgun (WGS) entry which is preliminary data.</text>
</comment>
<dbReference type="EMBL" id="JBEDUW010000005">
    <property type="protein sequence ID" value="KAK9929073.1"/>
    <property type="molecule type" value="Genomic_DNA"/>
</dbReference>
<feature type="region of interest" description="Disordered" evidence="2">
    <location>
        <begin position="93"/>
        <end position="119"/>
    </location>
</feature>
<reference evidence="3 4" key="1">
    <citation type="journal article" date="2023" name="G3 (Bethesda)">
        <title>A chromosome-length genome assembly and annotation of blackberry (Rubus argutus, cv. 'Hillquist').</title>
        <authorList>
            <person name="Bruna T."/>
            <person name="Aryal R."/>
            <person name="Dudchenko O."/>
            <person name="Sargent D.J."/>
            <person name="Mead D."/>
            <person name="Buti M."/>
            <person name="Cavallini A."/>
            <person name="Hytonen T."/>
            <person name="Andres J."/>
            <person name="Pham M."/>
            <person name="Weisz D."/>
            <person name="Mascagni F."/>
            <person name="Usai G."/>
            <person name="Natali L."/>
            <person name="Bassil N."/>
            <person name="Fernandez G.E."/>
            <person name="Lomsadze A."/>
            <person name="Armour M."/>
            <person name="Olukolu B."/>
            <person name="Poorten T."/>
            <person name="Britton C."/>
            <person name="Davik J."/>
            <person name="Ashrafi H."/>
            <person name="Aiden E.L."/>
            <person name="Borodovsky M."/>
            <person name="Worthington M."/>
        </authorList>
    </citation>
    <scope>NUCLEOTIDE SEQUENCE [LARGE SCALE GENOMIC DNA]</scope>
    <source>
        <strain evidence="3">PI 553951</strain>
    </source>
</reference>
<accession>A0AAW1WYJ6</accession>
<evidence type="ECO:0000256" key="1">
    <source>
        <dbReference type="ARBA" id="ARBA00023117"/>
    </source>
</evidence>
<dbReference type="Proteomes" id="UP001457282">
    <property type="component" value="Unassembled WGS sequence"/>
</dbReference>
<dbReference type="AlphaFoldDB" id="A0AAW1WYJ6"/>
<evidence type="ECO:0000256" key="2">
    <source>
        <dbReference type="SAM" id="MobiDB-lite"/>
    </source>
</evidence>